<dbReference type="Proteomes" id="UP000599312">
    <property type="component" value="Unassembled WGS sequence"/>
</dbReference>
<dbReference type="Pfam" id="PF17269">
    <property type="entry name" value="DUF5335"/>
    <property type="match status" value="1"/>
</dbReference>
<accession>A0A931FN52</accession>
<evidence type="ECO:0000313" key="2">
    <source>
        <dbReference type="Proteomes" id="UP000599312"/>
    </source>
</evidence>
<gene>
    <name evidence="1" type="ORF">I2H38_01030</name>
</gene>
<dbReference type="InterPro" id="IPR035223">
    <property type="entry name" value="DUF5335"/>
</dbReference>
<name>A0A931FN52_9HYPH</name>
<protein>
    <submittedName>
        <fullName evidence="1">DUF5335 family protein</fullName>
    </submittedName>
</protein>
<organism evidence="1 2">
    <name type="scientific">Microvirga alba</name>
    <dbReference type="NCBI Taxonomy" id="2791025"/>
    <lineage>
        <taxon>Bacteria</taxon>
        <taxon>Pseudomonadati</taxon>
        <taxon>Pseudomonadota</taxon>
        <taxon>Alphaproteobacteria</taxon>
        <taxon>Hyphomicrobiales</taxon>
        <taxon>Methylobacteriaceae</taxon>
        <taxon>Microvirga</taxon>
    </lineage>
</organism>
<reference evidence="1" key="1">
    <citation type="submission" date="2020-11" db="EMBL/GenBank/DDBJ databases">
        <authorList>
            <person name="Kim M.K."/>
        </authorList>
    </citation>
    <scope>NUCLEOTIDE SEQUENCE</scope>
    <source>
        <strain evidence="1">BT350</strain>
    </source>
</reference>
<dbReference type="AlphaFoldDB" id="A0A931FN52"/>
<proteinExistence type="predicted"/>
<dbReference type="EMBL" id="JADQDO010000001">
    <property type="protein sequence ID" value="MBF9231952.1"/>
    <property type="molecule type" value="Genomic_DNA"/>
</dbReference>
<sequence length="119" mass="12996">MSIHKLHQGEWRAFCDRVSKGLAGKLAEVQIASPAIGSQIEAKWLPLLGLVYDPKEESIEIALDGLDHIIQKPQEFYVDESVAGLANFEIIGVDGTKHIVTLRDPLMLPPPETVKQGAG</sequence>
<keyword evidence="2" id="KW-1185">Reference proteome</keyword>
<dbReference type="RefSeq" id="WP_196269939.1">
    <property type="nucleotide sequence ID" value="NZ_JADQDO010000001.1"/>
</dbReference>
<evidence type="ECO:0000313" key="1">
    <source>
        <dbReference type="EMBL" id="MBF9231952.1"/>
    </source>
</evidence>
<comment type="caution">
    <text evidence="1">The sequence shown here is derived from an EMBL/GenBank/DDBJ whole genome shotgun (WGS) entry which is preliminary data.</text>
</comment>